<evidence type="ECO:0000313" key="2">
    <source>
        <dbReference type="Proteomes" id="UP000031623"/>
    </source>
</evidence>
<sequence length="119" mass="13573">MSVKSLYSPDIQRSWATVFACAWAWYLKEPTNFEDVSEDSHHFYHALVRDPRKALTAASLGKYDCDEFKCPSLREAASTIISSGLVLPFPEPPTIENIDLQQLRQFFDQEGITGILRFT</sequence>
<proteinExistence type="predicted"/>
<reference evidence="1" key="1">
    <citation type="journal article" date="2014" name="ISME J.">
        <title>Ecophysiology of Thioploca ingrica as revealed by the complete genome sequence supplemented with proteomic evidence.</title>
        <authorList>
            <person name="Kojima H."/>
            <person name="Ogura Y."/>
            <person name="Yamamoto N."/>
            <person name="Togashi T."/>
            <person name="Mori H."/>
            <person name="Watanabe T."/>
            <person name="Nemoto F."/>
            <person name="Kurokawa K."/>
            <person name="Hayashi T."/>
            <person name="Fukui M."/>
        </authorList>
    </citation>
    <scope>NUCLEOTIDE SEQUENCE [LARGE SCALE GENOMIC DNA]</scope>
</reference>
<accession>A0A090AD52</accession>
<name>A0A090AD52_9GAMM</name>
<dbReference type="HOGENOM" id="CLU_2060364_0_0_6"/>
<dbReference type="KEGG" id="tig:THII_1451"/>
<dbReference type="Proteomes" id="UP000031623">
    <property type="component" value="Chromosome"/>
</dbReference>
<dbReference type="STRING" id="40754.THII_1451"/>
<dbReference type="OrthoDB" id="9580872at2"/>
<dbReference type="AlphaFoldDB" id="A0A090AD52"/>
<gene>
    <name evidence="1" type="ORF">THII_1451</name>
</gene>
<keyword evidence="2" id="KW-1185">Reference proteome</keyword>
<organism evidence="1 2">
    <name type="scientific">Thioploca ingrica</name>
    <dbReference type="NCBI Taxonomy" id="40754"/>
    <lineage>
        <taxon>Bacteria</taxon>
        <taxon>Pseudomonadati</taxon>
        <taxon>Pseudomonadota</taxon>
        <taxon>Gammaproteobacteria</taxon>
        <taxon>Thiotrichales</taxon>
        <taxon>Thiotrichaceae</taxon>
        <taxon>Thioploca</taxon>
    </lineage>
</organism>
<protein>
    <submittedName>
        <fullName evidence="1">Uncharacterized protein</fullName>
    </submittedName>
</protein>
<dbReference type="EMBL" id="AP014633">
    <property type="protein sequence ID" value="BAP55748.1"/>
    <property type="molecule type" value="Genomic_DNA"/>
</dbReference>
<evidence type="ECO:0000313" key="1">
    <source>
        <dbReference type="EMBL" id="BAP55748.1"/>
    </source>
</evidence>